<dbReference type="GO" id="GO:0005634">
    <property type="term" value="C:nucleus"/>
    <property type="evidence" value="ECO:0007669"/>
    <property type="project" value="UniProtKB-SubCell"/>
</dbReference>
<dbReference type="InterPro" id="IPR051763">
    <property type="entry name" value="Copper_Homeo_Regul"/>
</dbReference>
<dbReference type="GO" id="GO:0006878">
    <property type="term" value="P:intracellular copper ion homeostasis"/>
    <property type="evidence" value="ECO:0007669"/>
    <property type="project" value="TreeGrafter"/>
</dbReference>
<feature type="region of interest" description="Disordered" evidence="8">
    <location>
        <begin position="119"/>
        <end position="156"/>
    </location>
</feature>
<keyword evidence="3" id="KW-0862">Zinc</keyword>
<feature type="domain" description="Copper-fist" evidence="9">
    <location>
        <begin position="1"/>
        <end position="40"/>
    </location>
</feature>
<keyword evidence="11" id="KW-1185">Reference proteome</keyword>
<keyword evidence="5" id="KW-0805">Transcription regulation</keyword>
<reference evidence="10" key="1">
    <citation type="submission" date="2022-07" db="EMBL/GenBank/DDBJ databases">
        <title>Phylogenomic reconstructions and comparative analyses of Kickxellomycotina fungi.</title>
        <authorList>
            <person name="Reynolds N.K."/>
            <person name="Stajich J.E."/>
            <person name="Barry K."/>
            <person name="Grigoriev I.V."/>
            <person name="Crous P."/>
            <person name="Smith M.E."/>
        </authorList>
    </citation>
    <scope>NUCLEOTIDE SEQUENCE</scope>
    <source>
        <strain evidence="10">RSA 861</strain>
    </source>
</reference>
<keyword evidence="4" id="KW-0186">Copper</keyword>
<evidence type="ECO:0000313" key="11">
    <source>
        <dbReference type="Proteomes" id="UP001150569"/>
    </source>
</evidence>
<keyword evidence="2" id="KW-0479">Metal-binding</keyword>
<dbReference type="Pfam" id="PF00649">
    <property type="entry name" value="Copper-fist"/>
    <property type="match status" value="1"/>
</dbReference>
<comment type="caution">
    <text evidence="10">The sequence shown here is derived from an EMBL/GenBank/DDBJ whole genome shotgun (WGS) entry which is preliminary data.</text>
</comment>
<evidence type="ECO:0000313" key="10">
    <source>
        <dbReference type="EMBL" id="KAJ1912791.1"/>
    </source>
</evidence>
<protein>
    <submittedName>
        <fullName evidence="10">Copper-binding transcription factor</fullName>
    </submittedName>
</protein>
<evidence type="ECO:0000256" key="7">
    <source>
        <dbReference type="ARBA" id="ARBA00023242"/>
    </source>
</evidence>
<evidence type="ECO:0000256" key="1">
    <source>
        <dbReference type="ARBA" id="ARBA00004123"/>
    </source>
</evidence>
<dbReference type="PANTHER" id="PTHR28088:SF5">
    <property type="entry name" value="TRANSCRIPTIONAL ACTIVATOR HAA1-RELATED"/>
    <property type="match status" value="1"/>
</dbReference>
<dbReference type="FunFam" id="3.90.430.10:FF:000001">
    <property type="entry name" value="Copper fist DNA-binding protein"/>
    <property type="match status" value="1"/>
</dbReference>
<dbReference type="PROSITE" id="PS50073">
    <property type="entry name" value="COPPER_FIST_2"/>
    <property type="match status" value="1"/>
</dbReference>
<evidence type="ECO:0000256" key="4">
    <source>
        <dbReference type="ARBA" id="ARBA00023008"/>
    </source>
</evidence>
<feature type="compositionally biased region" description="Basic and acidic residues" evidence="8">
    <location>
        <begin position="119"/>
        <end position="128"/>
    </location>
</feature>
<proteinExistence type="predicted"/>
<dbReference type="OrthoDB" id="5600085at2759"/>
<dbReference type="PRINTS" id="PR00617">
    <property type="entry name" value="COPPERFIST"/>
</dbReference>
<dbReference type="GO" id="GO:0006879">
    <property type="term" value="P:intracellular iron ion homeostasis"/>
    <property type="evidence" value="ECO:0007669"/>
    <property type="project" value="TreeGrafter"/>
</dbReference>
<dbReference type="GO" id="GO:0005507">
    <property type="term" value="F:copper ion binding"/>
    <property type="evidence" value="ECO:0007669"/>
    <property type="project" value="InterPro"/>
</dbReference>
<dbReference type="InterPro" id="IPR036395">
    <property type="entry name" value="Cu_fist_DNA-bd_dom_sf"/>
</dbReference>
<evidence type="ECO:0000256" key="6">
    <source>
        <dbReference type="ARBA" id="ARBA00023163"/>
    </source>
</evidence>
<gene>
    <name evidence="10" type="primary">CUP2</name>
    <name evidence="10" type="ORF">IWQ60_009498</name>
</gene>
<keyword evidence="6" id="KW-0804">Transcription</keyword>
<dbReference type="Proteomes" id="UP001150569">
    <property type="component" value="Unassembled WGS sequence"/>
</dbReference>
<evidence type="ECO:0000256" key="2">
    <source>
        <dbReference type="ARBA" id="ARBA00022723"/>
    </source>
</evidence>
<sequence length="189" mass="21261">MPIIDGKKFACEKCIKGHRATNCTHTDRELIEIKRKGRPASQCATCRENRKLNNVHAKCECRALLQENKRRKVMPPPSVRASKSGIASLLNPCECSKSKMCVCCRPSFDRLYEKSSAQEERDTIRSLRDLAPGEGDHTTAQDLPLNTTGPSGISSSSELRRCCWITCLLDRQSLILNRKSETRRRVLTG</sequence>
<dbReference type="SMART" id="SM00412">
    <property type="entry name" value="Cu_FIST"/>
    <property type="match status" value="1"/>
</dbReference>
<dbReference type="SUPFAM" id="SSF57879">
    <property type="entry name" value="Zinc domain conserved in yeast copper-regulated transcription factors"/>
    <property type="match status" value="1"/>
</dbReference>
<evidence type="ECO:0000256" key="3">
    <source>
        <dbReference type="ARBA" id="ARBA00022833"/>
    </source>
</evidence>
<evidence type="ECO:0000259" key="9">
    <source>
        <dbReference type="PROSITE" id="PS50073"/>
    </source>
</evidence>
<evidence type="ECO:0000256" key="5">
    <source>
        <dbReference type="ARBA" id="ARBA00023015"/>
    </source>
</evidence>
<feature type="compositionally biased region" description="Polar residues" evidence="8">
    <location>
        <begin position="140"/>
        <end position="156"/>
    </location>
</feature>
<dbReference type="EMBL" id="JANBPT010000800">
    <property type="protein sequence ID" value="KAJ1912791.1"/>
    <property type="molecule type" value="Genomic_DNA"/>
</dbReference>
<organism evidence="10 11">
    <name type="scientific">Tieghemiomyces parasiticus</name>
    <dbReference type="NCBI Taxonomy" id="78921"/>
    <lineage>
        <taxon>Eukaryota</taxon>
        <taxon>Fungi</taxon>
        <taxon>Fungi incertae sedis</taxon>
        <taxon>Zoopagomycota</taxon>
        <taxon>Kickxellomycotina</taxon>
        <taxon>Dimargaritomycetes</taxon>
        <taxon>Dimargaritales</taxon>
        <taxon>Dimargaritaceae</taxon>
        <taxon>Tieghemiomyces</taxon>
    </lineage>
</organism>
<keyword evidence="7" id="KW-0539">Nucleus</keyword>
<accession>A0A9W8DQ10</accession>
<comment type="subcellular location">
    <subcellularLocation>
        <location evidence="1">Nucleus</location>
    </subcellularLocation>
</comment>
<dbReference type="PANTHER" id="PTHR28088">
    <property type="entry name" value="TRANSCRIPTIONAL ACTIVATOR HAA1-RELATED"/>
    <property type="match status" value="1"/>
</dbReference>
<dbReference type="InterPro" id="IPR001083">
    <property type="entry name" value="Cu_fist_DNA-bd_dom"/>
</dbReference>
<dbReference type="GO" id="GO:0000978">
    <property type="term" value="F:RNA polymerase II cis-regulatory region sequence-specific DNA binding"/>
    <property type="evidence" value="ECO:0007669"/>
    <property type="project" value="TreeGrafter"/>
</dbReference>
<dbReference type="AlphaFoldDB" id="A0A9W8DQ10"/>
<dbReference type="GO" id="GO:0000981">
    <property type="term" value="F:DNA-binding transcription factor activity, RNA polymerase II-specific"/>
    <property type="evidence" value="ECO:0007669"/>
    <property type="project" value="TreeGrafter"/>
</dbReference>
<name>A0A9W8DQ10_9FUNG</name>
<dbReference type="SMART" id="SM01090">
    <property type="entry name" value="Copper-fist"/>
    <property type="match status" value="1"/>
</dbReference>
<evidence type="ECO:0000256" key="8">
    <source>
        <dbReference type="SAM" id="MobiDB-lite"/>
    </source>
</evidence>
<dbReference type="Gene3D" id="3.90.430.10">
    <property type="entry name" value="Copper fist DNA-binding domain"/>
    <property type="match status" value="1"/>
</dbReference>
<dbReference type="GO" id="GO:0045944">
    <property type="term" value="P:positive regulation of transcription by RNA polymerase II"/>
    <property type="evidence" value="ECO:0007669"/>
    <property type="project" value="TreeGrafter"/>
</dbReference>